<evidence type="ECO:0000256" key="1">
    <source>
        <dbReference type="SAM" id="MobiDB-lite"/>
    </source>
</evidence>
<comment type="caution">
    <text evidence="2">The sequence shown here is derived from an EMBL/GenBank/DDBJ whole genome shotgun (WGS) entry which is preliminary data.</text>
</comment>
<dbReference type="AlphaFoldDB" id="A0A9D9I9W3"/>
<dbReference type="Proteomes" id="UP000810292">
    <property type="component" value="Unassembled WGS sequence"/>
</dbReference>
<feature type="region of interest" description="Disordered" evidence="1">
    <location>
        <begin position="78"/>
        <end position="103"/>
    </location>
</feature>
<dbReference type="EMBL" id="JADIMF010000044">
    <property type="protein sequence ID" value="MBO8468689.1"/>
    <property type="molecule type" value="Genomic_DNA"/>
</dbReference>
<organism evidence="2 3">
    <name type="scientific">Candidatus Ornithospirochaeta stercoravium</name>
    <dbReference type="NCBI Taxonomy" id="2840897"/>
    <lineage>
        <taxon>Bacteria</taxon>
        <taxon>Pseudomonadati</taxon>
        <taxon>Spirochaetota</taxon>
        <taxon>Spirochaetia</taxon>
        <taxon>Spirochaetales</taxon>
        <taxon>Spirochaetaceae</taxon>
        <taxon>Spirochaetaceae incertae sedis</taxon>
        <taxon>Candidatus Ornithospirochaeta</taxon>
    </lineage>
</organism>
<reference evidence="2" key="1">
    <citation type="submission" date="2020-10" db="EMBL/GenBank/DDBJ databases">
        <authorList>
            <person name="Gilroy R."/>
        </authorList>
    </citation>
    <scope>NUCLEOTIDE SEQUENCE</scope>
    <source>
        <strain evidence="2">14700</strain>
    </source>
</reference>
<sequence>MSSSKAISISRRKSKLLVILLLLPVFLWAEPYRAAIVTDNPGYQGVLEDALLLLSGDVTSQTAIEARREKDERLKKIEREKSISQARQDEKSPSENAETAAEEETLSLELVTLELSDTEKEFLYKGDPDATRYVLLRDNLDLLLVSDAAEDGMLTEAVLYINGEESRRTLYITGEDGDEFSAVVALLKPLLKDDDTIIIRADLPYAVSVSVDGNTEVPVRGYIAAERGEHSISYSSPGFESLSQDIEVGDDTVLTAELIERPVSSLFISSRPYDSELFINGMKLDSHTLPEAPLPFQVTARHDGFGTYTIQSRMDLDKLEISLRPEWMENEDIVKDAKDRFYRNLLTTLVSFGCYVASGSLEDIYPEAEFSPVTGMLAGFSFVGLVELFDSMFDYFQAARLGI</sequence>
<name>A0A9D9I9W3_9SPIO</name>
<reference evidence="2" key="2">
    <citation type="journal article" date="2021" name="PeerJ">
        <title>Extensive microbial diversity within the chicken gut microbiome revealed by metagenomics and culture.</title>
        <authorList>
            <person name="Gilroy R."/>
            <person name="Ravi A."/>
            <person name="Getino M."/>
            <person name="Pursley I."/>
            <person name="Horton D.L."/>
            <person name="Alikhan N.F."/>
            <person name="Baker D."/>
            <person name="Gharbi K."/>
            <person name="Hall N."/>
            <person name="Watson M."/>
            <person name="Adriaenssens E.M."/>
            <person name="Foster-Nyarko E."/>
            <person name="Jarju S."/>
            <person name="Secka A."/>
            <person name="Antonio M."/>
            <person name="Oren A."/>
            <person name="Chaudhuri R.R."/>
            <person name="La Ragione R."/>
            <person name="Hildebrand F."/>
            <person name="Pallen M.J."/>
        </authorList>
    </citation>
    <scope>NUCLEOTIDE SEQUENCE</scope>
    <source>
        <strain evidence="2">14700</strain>
    </source>
</reference>
<evidence type="ECO:0000313" key="2">
    <source>
        <dbReference type="EMBL" id="MBO8468689.1"/>
    </source>
</evidence>
<feature type="compositionally biased region" description="Basic and acidic residues" evidence="1">
    <location>
        <begin position="78"/>
        <end position="93"/>
    </location>
</feature>
<evidence type="ECO:0008006" key="4">
    <source>
        <dbReference type="Google" id="ProtNLM"/>
    </source>
</evidence>
<accession>A0A9D9I9W3</accession>
<gene>
    <name evidence="2" type="ORF">IAA72_02760</name>
</gene>
<evidence type="ECO:0000313" key="3">
    <source>
        <dbReference type="Proteomes" id="UP000810292"/>
    </source>
</evidence>
<protein>
    <recommendedName>
        <fullName evidence="4">PEGA domain-containing protein</fullName>
    </recommendedName>
</protein>
<proteinExistence type="predicted"/>